<evidence type="ECO:0000313" key="2">
    <source>
        <dbReference type="Proteomes" id="UP000767334"/>
    </source>
</evidence>
<organism evidence="1 2">
    <name type="scientific">Clostridium saudiense</name>
    <dbReference type="NCBI Taxonomy" id="1414720"/>
    <lineage>
        <taxon>Bacteria</taxon>
        <taxon>Bacillati</taxon>
        <taxon>Bacillota</taxon>
        <taxon>Clostridia</taxon>
        <taxon>Eubacteriales</taxon>
        <taxon>Clostridiaceae</taxon>
        <taxon>Clostridium</taxon>
    </lineage>
</organism>
<gene>
    <name evidence="1" type="ORF">H6A19_17165</name>
</gene>
<dbReference type="SUPFAM" id="SSF140500">
    <property type="entry name" value="BAS1536-like"/>
    <property type="match status" value="1"/>
</dbReference>
<sequence>MVKEKRDEINLEDEVLNELRIILSDLYYKHGIADEVIQLSQIIDKLIVQKQIYYLNKTKEN</sequence>
<keyword evidence="2" id="KW-1185">Reference proteome</keyword>
<proteinExistence type="predicted"/>
<dbReference type="EMBL" id="JACJLL010000300">
    <property type="protein sequence ID" value="MBM6821033.1"/>
    <property type="molecule type" value="Genomic_DNA"/>
</dbReference>
<dbReference type="Proteomes" id="UP000767334">
    <property type="component" value="Unassembled WGS sequence"/>
</dbReference>
<evidence type="ECO:0000313" key="1">
    <source>
        <dbReference type="EMBL" id="MBM6821033.1"/>
    </source>
</evidence>
<dbReference type="InterPro" id="IPR018540">
    <property type="entry name" value="Spo0E-like"/>
</dbReference>
<protein>
    <submittedName>
        <fullName evidence="1">Spo0E family sporulation regulatory protein-aspartic acid phosphatase</fullName>
    </submittedName>
</protein>
<comment type="caution">
    <text evidence="1">The sequence shown here is derived from an EMBL/GenBank/DDBJ whole genome shotgun (WGS) entry which is preliminary data.</text>
</comment>
<accession>A0ABS2FKG6</accession>
<dbReference type="Pfam" id="PF09388">
    <property type="entry name" value="SpoOE-like"/>
    <property type="match status" value="1"/>
</dbReference>
<name>A0ABS2FKG6_9CLOT</name>
<dbReference type="InterPro" id="IPR037208">
    <property type="entry name" value="Spo0E-like_sf"/>
</dbReference>
<reference evidence="1 2" key="1">
    <citation type="journal article" date="2021" name="Sci. Rep.">
        <title>The distribution of antibiotic resistance genes in chicken gut microbiota commensals.</title>
        <authorList>
            <person name="Juricova H."/>
            <person name="Matiasovicova J."/>
            <person name="Kubasova T."/>
            <person name="Cejkova D."/>
            <person name="Rychlik I."/>
        </authorList>
    </citation>
    <scope>NUCLEOTIDE SEQUENCE [LARGE SCALE GENOMIC DNA]</scope>
    <source>
        <strain evidence="1 2">An435</strain>
    </source>
</reference>